<feature type="transmembrane region" description="Helical" evidence="5">
    <location>
        <begin position="92"/>
        <end position="115"/>
    </location>
</feature>
<feature type="transmembrane region" description="Helical" evidence="5">
    <location>
        <begin position="153"/>
        <end position="178"/>
    </location>
</feature>
<evidence type="ECO:0000256" key="2">
    <source>
        <dbReference type="ARBA" id="ARBA00022692"/>
    </source>
</evidence>
<feature type="transmembrane region" description="Helical" evidence="5">
    <location>
        <begin position="317"/>
        <end position="340"/>
    </location>
</feature>
<dbReference type="InterPro" id="IPR036259">
    <property type="entry name" value="MFS_trans_sf"/>
</dbReference>
<accession>A0A9P0HB75</accession>
<protein>
    <submittedName>
        <fullName evidence="6">Uncharacterized protein</fullName>
    </submittedName>
</protein>
<feature type="transmembrane region" description="Helical" evidence="5">
    <location>
        <begin position="185"/>
        <end position="204"/>
    </location>
</feature>
<dbReference type="Pfam" id="PF07690">
    <property type="entry name" value="MFS_1"/>
    <property type="match status" value="1"/>
</dbReference>
<dbReference type="GO" id="GO:0022857">
    <property type="term" value="F:transmembrane transporter activity"/>
    <property type="evidence" value="ECO:0007669"/>
    <property type="project" value="InterPro"/>
</dbReference>
<feature type="transmembrane region" description="Helical" evidence="5">
    <location>
        <begin position="288"/>
        <end position="311"/>
    </location>
</feature>
<feature type="transmembrane region" description="Helical" evidence="5">
    <location>
        <begin position="248"/>
        <end position="268"/>
    </location>
</feature>
<evidence type="ECO:0000256" key="3">
    <source>
        <dbReference type="ARBA" id="ARBA00022989"/>
    </source>
</evidence>
<dbReference type="InterPro" id="IPR011701">
    <property type="entry name" value="MFS"/>
</dbReference>
<feature type="transmembrane region" description="Helical" evidence="5">
    <location>
        <begin position="347"/>
        <end position="370"/>
    </location>
</feature>
<dbReference type="EMBL" id="OV725080">
    <property type="protein sequence ID" value="CAH1398571.1"/>
    <property type="molecule type" value="Genomic_DNA"/>
</dbReference>
<name>A0A9P0HB75_NEZVI</name>
<sequence length="474" mass="53818">MSIVGKFGVRHVQAFLLSCALVVNHMHLGNLGMAVVVITQKHNERQWKRIFYTETVDPMSDNVTYASAAFFYAQMLFSIIGGYLSTKINNKLLLLISSIVSFLVSYLTPTLVNIFEWKAFFFIRLVQGATQGFVKPVVYNLAARWLPTEEMLLLGPAIICGLYTGVCFMLMMGGYLGAGHGGWHSIFYFSGNCGLLWSLAFYGLGFASPNDCYYISELEKNHINDNVPPSILAPYRHNIPWRKIFSNIPLWTVLVCQFANNWSFNVFVKIWPVYLQHKLHFELHETGIICGTPFLFVSITVYAATILFHYLWNYGKLNFVVVRHVCNAIAQFGAAYSFMVCSSSEKILVTVIFHHIGVLISSLQLFGFYMNYYDLSPTYVGLTSGICNGIASIASIVGPHVTLDMYNQYGQDEEAWTKDRQFIGWRKGYDLCSLIFFIGGTAFMFLGQVKRQEFDNNEQKKQVKKNIISWSTKP</sequence>
<evidence type="ECO:0000256" key="1">
    <source>
        <dbReference type="ARBA" id="ARBA00004141"/>
    </source>
</evidence>
<dbReference type="AlphaFoldDB" id="A0A9P0HB75"/>
<dbReference type="GO" id="GO:0006820">
    <property type="term" value="P:monoatomic anion transport"/>
    <property type="evidence" value="ECO:0007669"/>
    <property type="project" value="TreeGrafter"/>
</dbReference>
<dbReference type="Gene3D" id="1.20.1250.20">
    <property type="entry name" value="MFS general substrate transporter like domains"/>
    <property type="match status" value="2"/>
</dbReference>
<evidence type="ECO:0000313" key="6">
    <source>
        <dbReference type="EMBL" id="CAH1398571.1"/>
    </source>
</evidence>
<dbReference type="GO" id="GO:0016020">
    <property type="term" value="C:membrane"/>
    <property type="evidence" value="ECO:0007669"/>
    <property type="project" value="UniProtKB-SubCell"/>
</dbReference>
<dbReference type="OrthoDB" id="6616179at2759"/>
<proteinExistence type="predicted"/>
<keyword evidence="3 5" id="KW-1133">Transmembrane helix</keyword>
<dbReference type="PANTHER" id="PTHR11662">
    <property type="entry name" value="SOLUTE CARRIER FAMILY 17"/>
    <property type="match status" value="1"/>
</dbReference>
<keyword evidence="7" id="KW-1185">Reference proteome</keyword>
<dbReference type="PANTHER" id="PTHR11662:SF280">
    <property type="entry name" value="FI21844P1-RELATED"/>
    <property type="match status" value="1"/>
</dbReference>
<evidence type="ECO:0000256" key="4">
    <source>
        <dbReference type="ARBA" id="ARBA00023136"/>
    </source>
</evidence>
<dbReference type="SUPFAM" id="SSF103473">
    <property type="entry name" value="MFS general substrate transporter"/>
    <property type="match status" value="1"/>
</dbReference>
<gene>
    <name evidence="6" type="ORF">NEZAVI_LOCUS8193</name>
</gene>
<organism evidence="6 7">
    <name type="scientific">Nezara viridula</name>
    <name type="common">Southern green stink bug</name>
    <name type="synonym">Cimex viridulus</name>
    <dbReference type="NCBI Taxonomy" id="85310"/>
    <lineage>
        <taxon>Eukaryota</taxon>
        <taxon>Metazoa</taxon>
        <taxon>Ecdysozoa</taxon>
        <taxon>Arthropoda</taxon>
        <taxon>Hexapoda</taxon>
        <taxon>Insecta</taxon>
        <taxon>Pterygota</taxon>
        <taxon>Neoptera</taxon>
        <taxon>Paraneoptera</taxon>
        <taxon>Hemiptera</taxon>
        <taxon>Heteroptera</taxon>
        <taxon>Panheteroptera</taxon>
        <taxon>Pentatomomorpha</taxon>
        <taxon>Pentatomoidea</taxon>
        <taxon>Pentatomidae</taxon>
        <taxon>Pentatominae</taxon>
        <taxon>Nezara</taxon>
    </lineage>
</organism>
<evidence type="ECO:0000256" key="5">
    <source>
        <dbReference type="SAM" id="Phobius"/>
    </source>
</evidence>
<dbReference type="Proteomes" id="UP001152798">
    <property type="component" value="Chromosome 4"/>
</dbReference>
<evidence type="ECO:0000313" key="7">
    <source>
        <dbReference type="Proteomes" id="UP001152798"/>
    </source>
</evidence>
<dbReference type="InterPro" id="IPR050382">
    <property type="entry name" value="MFS_Na/Anion_cotransporter"/>
</dbReference>
<keyword evidence="4 5" id="KW-0472">Membrane</keyword>
<feature type="transmembrane region" description="Helical" evidence="5">
    <location>
        <begin position="65"/>
        <end position="85"/>
    </location>
</feature>
<comment type="subcellular location">
    <subcellularLocation>
        <location evidence="1">Membrane</location>
        <topology evidence="1">Multi-pass membrane protein</topology>
    </subcellularLocation>
</comment>
<feature type="transmembrane region" description="Helical" evidence="5">
    <location>
        <begin position="428"/>
        <end position="446"/>
    </location>
</feature>
<reference evidence="6" key="1">
    <citation type="submission" date="2022-01" db="EMBL/GenBank/DDBJ databases">
        <authorList>
            <person name="King R."/>
        </authorList>
    </citation>
    <scope>NUCLEOTIDE SEQUENCE</scope>
</reference>
<keyword evidence="2 5" id="KW-0812">Transmembrane</keyword>